<evidence type="ECO:0000256" key="1">
    <source>
        <dbReference type="ARBA" id="ARBA00022763"/>
    </source>
</evidence>
<dbReference type="CDD" id="cd00789">
    <property type="entry name" value="KU_like"/>
    <property type="match status" value="1"/>
</dbReference>
<keyword evidence="9" id="KW-1185">Reference proteome</keyword>
<dbReference type="EMBL" id="AP009389">
    <property type="protein sequence ID" value="BAF59423.1"/>
    <property type="molecule type" value="Genomic_DNA"/>
</dbReference>
<feature type="domain" description="Ku" evidence="7">
    <location>
        <begin position="52"/>
        <end position="181"/>
    </location>
</feature>
<comment type="similarity">
    <text evidence="5">Belongs to the prokaryotic Ku family.</text>
</comment>
<keyword evidence="1 5" id="KW-0227">DNA damage</keyword>
<dbReference type="GO" id="GO:0006310">
    <property type="term" value="P:DNA recombination"/>
    <property type="evidence" value="ECO:0007669"/>
    <property type="project" value="UniProtKB-KW"/>
</dbReference>
<dbReference type="GO" id="GO:0006303">
    <property type="term" value="P:double-strand break repair via nonhomologous end joining"/>
    <property type="evidence" value="ECO:0007669"/>
    <property type="project" value="UniProtKB-UniRule"/>
</dbReference>
<comment type="function">
    <text evidence="5">With LigD forms a non-homologous end joining (NHEJ) DNA repair enzyme, which repairs dsDNA breaks with reduced fidelity. Binds linear dsDNA with 5'- and 3'- overhangs but not closed circular dsDNA nor ssDNA. Recruits and stimulates the ligase activity of LigD.</text>
</comment>
<evidence type="ECO:0000313" key="8">
    <source>
        <dbReference type="EMBL" id="BAF59423.1"/>
    </source>
</evidence>
<dbReference type="FunFam" id="2.40.290.10:FF:000004">
    <property type="entry name" value="Non-homologous end joining protein Ku"/>
    <property type="match status" value="1"/>
</dbReference>
<dbReference type="HOGENOM" id="CLU_048975_1_0_9"/>
<organism evidence="8 9">
    <name type="scientific">Pelotomaculum thermopropionicum (strain DSM 13744 / JCM 10971 / SI)</name>
    <dbReference type="NCBI Taxonomy" id="370438"/>
    <lineage>
        <taxon>Bacteria</taxon>
        <taxon>Bacillati</taxon>
        <taxon>Bacillota</taxon>
        <taxon>Clostridia</taxon>
        <taxon>Eubacteriales</taxon>
        <taxon>Desulfotomaculaceae</taxon>
        <taxon>Pelotomaculum</taxon>
    </lineage>
</organism>
<dbReference type="KEGG" id="pth:PTH_1242"/>
<keyword evidence="3 5" id="KW-0233">DNA recombination</keyword>
<reference evidence="9" key="1">
    <citation type="journal article" date="2008" name="Genome Res.">
        <title>The genome of Pelotomaculum thermopropionicum reveals niche-associated evolution in anaerobic microbiota.</title>
        <authorList>
            <person name="Kosaka T."/>
            <person name="Kato S."/>
            <person name="Shimoyama T."/>
            <person name="Ishii S."/>
            <person name="Abe T."/>
            <person name="Watanabe K."/>
        </authorList>
    </citation>
    <scope>NUCLEOTIDE SEQUENCE [LARGE SCALE GENOMIC DNA]</scope>
    <source>
        <strain evidence="9">DSM 13744 / JCM 10971 / SI</strain>
    </source>
</reference>
<proteinExistence type="inferred from homology"/>
<evidence type="ECO:0000256" key="5">
    <source>
        <dbReference type="HAMAP-Rule" id="MF_01875"/>
    </source>
</evidence>
<evidence type="ECO:0000256" key="4">
    <source>
        <dbReference type="ARBA" id="ARBA00023204"/>
    </source>
</evidence>
<dbReference type="InterPro" id="IPR006164">
    <property type="entry name" value="DNA_bd_Ku70/Ku80"/>
</dbReference>
<dbReference type="AlphaFoldDB" id="A5D2W0"/>
<comment type="subunit">
    <text evidence="5">Homodimer. Interacts with LigD.</text>
</comment>
<dbReference type="Gene3D" id="2.40.290.10">
    <property type="match status" value="1"/>
</dbReference>
<evidence type="ECO:0000259" key="7">
    <source>
        <dbReference type="SMART" id="SM00559"/>
    </source>
</evidence>
<accession>A5D2W0</accession>
<keyword evidence="2 5" id="KW-0238">DNA-binding</keyword>
<dbReference type="PANTHER" id="PTHR41251">
    <property type="entry name" value="NON-HOMOLOGOUS END JOINING PROTEIN KU"/>
    <property type="match status" value="1"/>
</dbReference>
<sequence length="286" mass="31792">MRPLWKGAVSFGLVYVPVKLYPATRSRDVKFNYLHEKCKTPVQYRRYCPYCGSEVPLDEIVRGYEYEKGRYVVLTEADFENLAGEDGKRSVEILDFVDLAEIDPLYYEKAYYLAPGDGGAKVYELLKRAMSETGKAAVARVAIRSRQSLAAIRVSGNALVMNLMHYPDEIQKADAIPEMQYEVSLHQNELKMAVSLISSLSAGFRPEKYTDTYRQELMDLIQAKISGEAVEVPARPDTGKVVDLMEALKASIELAREERGGKAAAEEAGFTGGAGPGKKAARRKTS</sequence>
<evidence type="ECO:0000256" key="3">
    <source>
        <dbReference type="ARBA" id="ARBA00023172"/>
    </source>
</evidence>
<dbReference type="eggNOG" id="COG1273">
    <property type="taxonomic scope" value="Bacteria"/>
</dbReference>
<dbReference type="PANTHER" id="PTHR41251:SF1">
    <property type="entry name" value="NON-HOMOLOGOUS END JOINING PROTEIN KU"/>
    <property type="match status" value="1"/>
</dbReference>
<gene>
    <name evidence="5" type="primary">ku</name>
    <name evidence="8" type="ordered locus">PTH_1242</name>
</gene>
<dbReference type="InterPro" id="IPR009187">
    <property type="entry name" value="Prok_Ku"/>
</dbReference>
<dbReference type="SUPFAM" id="SSF100939">
    <property type="entry name" value="SPOC domain-like"/>
    <property type="match status" value="1"/>
</dbReference>
<dbReference type="SMART" id="SM00559">
    <property type="entry name" value="Ku78"/>
    <property type="match status" value="1"/>
</dbReference>
<evidence type="ECO:0000313" key="9">
    <source>
        <dbReference type="Proteomes" id="UP000006556"/>
    </source>
</evidence>
<dbReference type="InterPro" id="IPR016194">
    <property type="entry name" value="SPOC-like_C_dom_sf"/>
</dbReference>
<dbReference type="Pfam" id="PF02735">
    <property type="entry name" value="Ku"/>
    <property type="match status" value="1"/>
</dbReference>
<dbReference type="Proteomes" id="UP000006556">
    <property type="component" value="Chromosome"/>
</dbReference>
<feature type="region of interest" description="Disordered" evidence="6">
    <location>
        <begin position="258"/>
        <end position="286"/>
    </location>
</feature>
<evidence type="ECO:0000256" key="2">
    <source>
        <dbReference type="ARBA" id="ARBA00023125"/>
    </source>
</evidence>
<dbReference type="NCBIfam" id="TIGR02772">
    <property type="entry name" value="Ku_bact"/>
    <property type="match status" value="1"/>
</dbReference>
<dbReference type="PIRSF" id="PIRSF006493">
    <property type="entry name" value="Prok_Ku"/>
    <property type="match status" value="1"/>
</dbReference>
<dbReference type="HAMAP" id="MF_01875">
    <property type="entry name" value="Prokaryotic_Ku"/>
    <property type="match status" value="1"/>
</dbReference>
<evidence type="ECO:0000256" key="6">
    <source>
        <dbReference type="SAM" id="MobiDB-lite"/>
    </source>
</evidence>
<name>A5D2W0_PELTS</name>
<keyword evidence="4 5" id="KW-0234">DNA repair</keyword>
<dbReference type="STRING" id="370438.PTH_1242"/>
<dbReference type="GO" id="GO:0003690">
    <property type="term" value="F:double-stranded DNA binding"/>
    <property type="evidence" value="ECO:0007669"/>
    <property type="project" value="UniProtKB-UniRule"/>
</dbReference>
<protein>
    <recommendedName>
        <fullName evidence="5">Non-homologous end joining protein Ku</fullName>
    </recommendedName>
</protein>